<evidence type="ECO:0000313" key="2">
    <source>
        <dbReference type="Proteomes" id="UP001143910"/>
    </source>
</evidence>
<organism evidence="1 2">
    <name type="scientific">Zarea fungicola</name>
    <dbReference type="NCBI Taxonomy" id="93591"/>
    <lineage>
        <taxon>Eukaryota</taxon>
        <taxon>Fungi</taxon>
        <taxon>Dikarya</taxon>
        <taxon>Ascomycota</taxon>
        <taxon>Pezizomycotina</taxon>
        <taxon>Sordariomycetes</taxon>
        <taxon>Hypocreomycetidae</taxon>
        <taxon>Hypocreales</taxon>
        <taxon>Cordycipitaceae</taxon>
        <taxon>Zarea</taxon>
    </lineage>
</organism>
<protein>
    <submittedName>
        <fullName evidence="1">Uncharacterized protein</fullName>
    </submittedName>
</protein>
<comment type="caution">
    <text evidence="1">The sequence shown here is derived from an EMBL/GenBank/DDBJ whole genome shotgun (WGS) entry which is preliminary data.</text>
</comment>
<name>A0ACC1NNR4_9HYPO</name>
<sequence length="1209" mass="133727">MEPLTALSIASSVVRFADFGSRLLSQSVQLYKPPGGAPTENIDVEVVTADLLSLTQILKKTPPQNGTLARPDGAACKRAENDTALEKLRRRCIDIAEDLTSHLEKLKERPRSSTSNLVQTPGQVDKWHKLLGADGSVASEDPRMMHFSAWASFQKAIEAAWSRLESEALAAVLQEIQCEIQFRIVVAFRGALGELAANMTYNLHKSTTRVLESIHQGYEAFSSQINLQTDKLLQAQQGPRQGDGAVHSIFVAAALHSVGTLQSPSDWQSSYENANIHPQLEQEIQLFIIESCILDSLSFATMSDRRGAIGGAHARTFDWIYKDQTGPVPWSSFVDWLRHGTGIYWINGKLGSGKSTLMRFLYENVTTHRELATWAGGSPCEVYGFFFWSSGDEDQRSQSGLLRSLLHEILQRHRYLMPMVMPEIWRAWAARAQSAVLEGLPYDSTFLPPAPDALTTKQLKAMFEQLVIRITETTKLCFLIDGLDEYGGEYSEIVRLLRQSATSPCIKLCLSSRPLPIFKQSFEGLPTLCLQDLTQGDLGHFIRDRLYSHEHMLQLSPGRDPDLAALIESMVTKAQGVFLWVNLVVRSLVYGLSDCHSVSDLQGLVQDLPGDLEELFGHMLRRTDYQRASQILQIFHLAHKRAPQKTTLLLLSWADSDDSDLAEDAPIQRLSTGETAMRCQQMDERLQSVCAGLLEASDVHNSSIAPDAKVVFLHRTVSDWLAKPEAWEMLASRTANVGFSASLSLLKSYILKIKSMEVTPSRPLDMNIVCEALEYAKGAETDLKVAFPRLLDQLDLAVAHQWRMGSYSGMYEGDDDGDDDSDMSDDTEVAEHSDGGTSTFGTPTQLSSYLQSYHSSFIQKEDDILGFMELETNMPMSQSRSSSTWTAQSRPSRRMRPPTGRLRRSKGEAAPEIFAGRTPASDGINQLAASYMAHAEASYMGRPMQQHRRRQTPAVREQTRIGHPDHHWTFGLELPGGLKAKGTISTFYDVVRLAGLTRYAAVKENSTNIADLEVSQHMLMRALSTSPSPSSSSSGEDGGIDAEMVERVLAGGVDPNFTYQGQTPWEAALGAAATYFVFVNDQAEAVPRSQLPLAFQHTCGAWVRVLEVFLNHGADPYAVVKLQDVSSRPIVSVCAVIASYIPSFLDDAAVSLQTLLGEKRERVDRKMGERAETIGSTMAEGATTSARSAELLSSTPAIDVPRSWVRQHQ</sequence>
<dbReference type="Proteomes" id="UP001143910">
    <property type="component" value="Unassembled WGS sequence"/>
</dbReference>
<proteinExistence type="predicted"/>
<dbReference type="EMBL" id="JANJQO010000198">
    <property type="protein sequence ID" value="KAJ2980453.1"/>
    <property type="molecule type" value="Genomic_DNA"/>
</dbReference>
<accession>A0ACC1NNR4</accession>
<evidence type="ECO:0000313" key="1">
    <source>
        <dbReference type="EMBL" id="KAJ2980453.1"/>
    </source>
</evidence>
<reference evidence="1" key="1">
    <citation type="submission" date="2022-08" db="EMBL/GenBank/DDBJ databases">
        <title>Genome Sequence of Lecanicillium fungicola.</title>
        <authorList>
            <person name="Buettner E."/>
        </authorList>
    </citation>
    <scope>NUCLEOTIDE SEQUENCE</scope>
    <source>
        <strain evidence="1">Babe33</strain>
    </source>
</reference>
<keyword evidence="2" id="KW-1185">Reference proteome</keyword>
<gene>
    <name evidence="1" type="ORF">NQ176_g2631</name>
</gene>